<dbReference type="CDD" id="cd05829">
    <property type="entry name" value="Sortase_F"/>
    <property type="match status" value="1"/>
</dbReference>
<dbReference type="Gene3D" id="2.40.260.10">
    <property type="entry name" value="Sortase"/>
    <property type="match status" value="1"/>
</dbReference>
<dbReference type="STRING" id="1052260.SAMN05660199_03151"/>
<dbReference type="NCBIfam" id="NF033748">
    <property type="entry name" value="class_F_sortase"/>
    <property type="match status" value="1"/>
</dbReference>
<name>A0A1H0PY71_9ACTN</name>
<dbReference type="InterPro" id="IPR042001">
    <property type="entry name" value="Sortase_F"/>
</dbReference>
<protein>
    <submittedName>
        <fullName evidence="3">Sortase family protein</fullName>
    </submittedName>
</protein>
<dbReference type="SUPFAM" id="SSF63817">
    <property type="entry name" value="Sortase"/>
    <property type="match status" value="1"/>
</dbReference>
<feature type="transmembrane region" description="Helical" evidence="2">
    <location>
        <begin position="60"/>
        <end position="79"/>
    </location>
</feature>
<evidence type="ECO:0000256" key="1">
    <source>
        <dbReference type="ARBA" id="ARBA00022801"/>
    </source>
</evidence>
<dbReference type="AlphaFoldDB" id="A0A1H0PY71"/>
<proteinExistence type="predicted"/>
<dbReference type="GO" id="GO:0016787">
    <property type="term" value="F:hydrolase activity"/>
    <property type="evidence" value="ECO:0007669"/>
    <property type="project" value="UniProtKB-KW"/>
</dbReference>
<gene>
    <name evidence="3" type="ORF">SAMN05660199_03151</name>
</gene>
<evidence type="ECO:0000313" key="3">
    <source>
        <dbReference type="EMBL" id="SDP10072.1"/>
    </source>
</evidence>
<keyword evidence="1" id="KW-0378">Hydrolase</keyword>
<dbReference type="RefSeq" id="WP_242654128.1">
    <property type="nucleotide sequence ID" value="NZ_FNIR01000010.1"/>
</dbReference>
<keyword evidence="2" id="KW-0472">Membrane</keyword>
<accession>A0A1H0PY71</accession>
<dbReference type="InterPro" id="IPR023365">
    <property type="entry name" value="Sortase_dom-sf"/>
</dbReference>
<sequence length="278" mass="28911">MRHRAPESDLPEQLLGEVDAVRILGAYPPPVMCPVLPRSVPAVHVTRYDRRRSRRTTTRAWTTVSASLATAGVAVLLLAPTSSSAPVRQEVAAATAPTGQVDVVPSAAPAVTAAVTAAAPAVPAPPVLAASAPVAMRIPVLRADADVVELGLRRDGSMETPNGAEPVGWYTGSPTPGALGPAVLAGHVDWDGEPGTFVGLRELLPGDEVEVLRADGTTAVFTVDRVEEHAKDAFPTDEVYGDTPTAQLRLITCGGSFDEDTGDYRDNVVVFASLAGAR</sequence>
<dbReference type="Pfam" id="PF04203">
    <property type="entry name" value="Sortase"/>
    <property type="match status" value="1"/>
</dbReference>
<evidence type="ECO:0000313" key="4">
    <source>
        <dbReference type="Proteomes" id="UP000199088"/>
    </source>
</evidence>
<dbReference type="Proteomes" id="UP000199088">
    <property type="component" value="Unassembled WGS sequence"/>
</dbReference>
<dbReference type="EMBL" id="FNIR01000010">
    <property type="protein sequence ID" value="SDP10072.1"/>
    <property type="molecule type" value="Genomic_DNA"/>
</dbReference>
<keyword evidence="2" id="KW-0812">Transmembrane</keyword>
<keyword evidence="2" id="KW-1133">Transmembrane helix</keyword>
<reference evidence="4" key="1">
    <citation type="submission" date="2016-10" db="EMBL/GenBank/DDBJ databases">
        <authorList>
            <person name="Varghese N."/>
            <person name="Submissions S."/>
        </authorList>
    </citation>
    <scope>NUCLEOTIDE SEQUENCE [LARGE SCALE GENOMIC DNA]</scope>
    <source>
        <strain evidence="4">DSM 45843</strain>
    </source>
</reference>
<dbReference type="InterPro" id="IPR005754">
    <property type="entry name" value="Sortase"/>
</dbReference>
<organism evidence="3 4">
    <name type="scientific">Klenkia soli</name>
    <dbReference type="NCBI Taxonomy" id="1052260"/>
    <lineage>
        <taxon>Bacteria</taxon>
        <taxon>Bacillati</taxon>
        <taxon>Actinomycetota</taxon>
        <taxon>Actinomycetes</taxon>
        <taxon>Geodermatophilales</taxon>
        <taxon>Geodermatophilaceae</taxon>
        <taxon>Klenkia</taxon>
    </lineage>
</organism>
<keyword evidence="4" id="KW-1185">Reference proteome</keyword>
<evidence type="ECO:0000256" key="2">
    <source>
        <dbReference type="SAM" id="Phobius"/>
    </source>
</evidence>